<proteinExistence type="predicted"/>
<organism evidence="1">
    <name type="scientific">marine sediment metagenome</name>
    <dbReference type="NCBI Taxonomy" id="412755"/>
    <lineage>
        <taxon>unclassified sequences</taxon>
        <taxon>metagenomes</taxon>
        <taxon>ecological metagenomes</taxon>
    </lineage>
</organism>
<evidence type="ECO:0000313" key="1">
    <source>
        <dbReference type="EMBL" id="KKM02905.1"/>
    </source>
</evidence>
<protein>
    <submittedName>
        <fullName evidence="1">Uncharacterized protein</fullName>
    </submittedName>
</protein>
<sequence length="67" mass="7979">MINEILQWMVIVWLIWSTNNLGKAITSISDCITEMTNLELDRHIDKFLKKPKKSFDVRMKEKLKKDV</sequence>
<reference evidence="1" key="1">
    <citation type="journal article" date="2015" name="Nature">
        <title>Complex archaea that bridge the gap between prokaryotes and eukaryotes.</title>
        <authorList>
            <person name="Spang A."/>
            <person name="Saw J.H."/>
            <person name="Jorgensen S.L."/>
            <person name="Zaremba-Niedzwiedzka K."/>
            <person name="Martijn J."/>
            <person name="Lind A.E."/>
            <person name="van Eijk R."/>
            <person name="Schleper C."/>
            <person name="Guy L."/>
            <person name="Ettema T.J."/>
        </authorList>
    </citation>
    <scope>NUCLEOTIDE SEQUENCE</scope>
</reference>
<gene>
    <name evidence="1" type="ORF">LCGC14_1779790</name>
</gene>
<accession>A0A0F9GVQ4</accession>
<name>A0A0F9GVQ4_9ZZZZ</name>
<comment type="caution">
    <text evidence="1">The sequence shown here is derived from an EMBL/GenBank/DDBJ whole genome shotgun (WGS) entry which is preliminary data.</text>
</comment>
<dbReference type="AlphaFoldDB" id="A0A0F9GVQ4"/>
<dbReference type="EMBL" id="LAZR01016810">
    <property type="protein sequence ID" value="KKM02905.1"/>
    <property type="molecule type" value="Genomic_DNA"/>
</dbReference>